<comment type="caution">
    <text evidence="2">The sequence shown here is derived from an EMBL/GenBank/DDBJ whole genome shotgun (WGS) entry which is preliminary data.</text>
</comment>
<evidence type="ECO:0000256" key="1">
    <source>
        <dbReference type="SAM" id="MobiDB-lite"/>
    </source>
</evidence>
<feature type="region of interest" description="Disordered" evidence="1">
    <location>
        <begin position="49"/>
        <end position="88"/>
    </location>
</feature>
<organism evidence="2 3">
    <name type="scientific">Burkholderia ambifaria IOP40-10</name>
    <dbReference type="NCBI Taxonomy" id="396596"/>
    <lineage>
        <taxon>Bacteria</taxon>
        <taxon>Pseudomonadati</taxon>
        <taxon>Pseudomonadota</taxon>
        <taxon>Betaproteobacteria</taxon>
        <taxon>Burkholderiales</taxon>
        <taxon>Burkholderiaceae</taxon>
        <taxon>Burkholderia</taxon>
        <taxon>Burkholderia cepacia complex</taxon>
    </lineage>
</organism>
<evidence type="ECO:0000313" key="3">
    <source>
        <dbReference type="Proteomes" id="UP000005463"/>
    </source>
</evidence>
<evidence type="ECO:0000313" key="2">
    <source>
        <dbReference type="EMBL" id="EDT03210.1"/>
    </source>
</evidence>
<reference evidence="2 3" key="1">
    <citation type="submission" date="2008-03" db="EMBL/GenBank/DDBJ databases">
        <title>Sequencing of the draft genome and assembly of Burkholderia ambifaria IOP40-10.</title>
        <authorList>
            <consortium name="US DOE Joint Genome Institute (JGI-PGF)"/>
            <person name="Copeland A."/>
            <person name="Lucas S."/>
            <person name="Lapidus A."/>
            <person name="Glavina del Rio T."/>
            <person name="Dalin E."/>
            <person name="Tice H."/>
            <person name="Bruce D."/>
            <person name="Goodwin L."/>
            <person name="Pitluck S."/>
            <person name="Larimer F."/>
            <person name="Land M.L."/>
            <person name="Hauser L."/>
            <person name="Tiedje J."/>
            <person name="Richardson P."/>
        </authorList>
    </citation>
    <scope>NUCLEOTIDE SEQUENCE [LARGE SCALE GENOMIC DNA]</scope>
    <source>
        <strain evidence="2 3">IOP40-10</strain>
    </source>
</reference>
<proteinExistence type="predicted"/>
<feature type="compositionally biased region" description="Low complexity" evidence="1">
    <location>
        <begin position="75"/>
        <end position="88"/>
    </location>
</feature>
<accession>B1FGY5</accession>
<dbReference type="Proteomes" id="UP000005463">
    <property type="component" value="Unassembled WGS sequence"/>
</dbReference>
<name>B1FGY5_9BURK</name>
<dbReference type="AlphaFoldDB" id="B1FGY5"/>
<protein>
    <submittedName>
        <fullName evidence="2">Uncharacterized protein</fullName>
    </submittedName>
</protein>
<sequence>MPSISPLITLPTARPRCASGAIDAAIGTSIWITLDAAPAASVASKNTVPDRVKAGSASAAAQATSVTTIRRRFSSRSTSGTSSTRPAA</sequence>
<feature type="compositionally biased region" description="Low complexity" evidence="1">
    <location>
        <begin position="54"/>
        <end position="68"/>
    </location>
</feature>
<gene>
    <name evidence="2" type="ORF">BamIOP4010DRAFT_3295</name>
</gene>
<dbReference type="EMBL" id="ABLC01000080">
    <property type="protein sequence ID" value="EDT03210.1"/>
    <property type="molecule type" value="Genomic_DNA"/>
</dbReference>